<evidence type="ECO:0000313" key="3">
    <source>
        <dbReference type="Proteomes" id="UP000182658"/>
    </source>
</evidence>
<gene>
    <name evidence="2" type="ORF">CONLIGDRAFT_649992</name>
</gene>
<protein>
    <submittedName>
        <fullName evidence="2">Uncharacterized protein</fullName>
    </submittedName>
</protein>
<keyword evidence="3" id="KW-1185">Reference proteome</keyword>
<feature type="region of interest" description="Disordered" evidence="1">
    <location>
        <begin position="136"/>
        <end position="160"/>
    </location>
</feature>
<dbReference type="Proteomes" id="UP000182658">
    <property type="component" value="Unassembled WGS sequence"/>
</dbReference>
<name>A0A1J7J211_9PEZI</name>
<dbReference type="AlphaFoldDB" id="A0A1J7J211"/>
<organism evidence="2 3">
    <name type="scientific">Coniochaeta ligniaria NRRL 30616</name>
    <dbReference type="NCBI Taxonomy" id="1408157"/>
    <lineage>
        <taxon>Eukaryota</taxon>
        <taxon>Fungi</taxon>
        <taxon>Dikarya</taxon>
        <taxon>Ascomycota</taxon>
        <taxon>Pezizomycotina</taxon>
        <taxon>Sordariomycetes</taxon>
        <taxon>Sordariomycetidae</taxon>
        <taxon>Coniochaetales</taxon>
        <taxon>Coniochaetaceae</taxon>
        <taxon>Coniochaeta</taxon>
    </lineage>
</organism>
<accession>A0A1J7J211</accession>
<reference evidence="2 3" key="1">
    <citation type="submission" date="2016-10" db="EMBL/GenBank/DDBJ databases">
        <title>Draft genome sequence of Coniochaeta ligniaria NRRL30616, a lignocellulolytic fungus for bioabatement of inhibitors in plant biomass hydrolysates.</title>
        <authorList>
            <consortium name="DOE Joint Genome Institute"/>
            <person name="Jimenez D.J."/>
            <person name="Hector R.E."/>
            <person name="Riley R."/>
            <person name="Sun H."/>
            <person name="Grigoriev I.V."/>
            <person name="Van Elsas J.D."/>
            <person name="Nichols N.N."/>
        </authorList>
    </citation>
    <scope>NUCLEOTIDE SEQUENCE [LARGE SCALE GENOMIC DNA]</scope>
    <source>
        <strain evidence="2 3">NRRL 30616</strain>
    </source>
</reference>
<proteinExistence type="predicted"/>
<evidence type="ECO:0000313" key="2">
    <source>
        <dbReference type="EMBL" id="OIW23196.1"/>
    </source>
</evidence>
<dbReference type="EMBL" id="KV875108">
    <property type="protein sequence ID" value="OIW23196.1"/>
    <property type="molecule type" value="Genomic_DNA"/>
</dbReference>
<evidence type="ECO:0000256" key="1">
    <source>
        <dbReference type="SAM" id="MobiDB-lite"/>
    </source>
</evidence>
<sequence length="160" mass="17376">MTASVAVLVHSMVASQPPGLEDVTPVITEAEVEADSFHTFRIRIALHSRLGLSLGLCDWVWLSINHIDGLVPVGLSVPVSIHTHFNSLPVHSQSPSSDNRSVLFLLAILSVDYNKHGLASELNSSFAPFADDCRPTSSESPVAEDHLQKRKSITDDDLQV</sequence>
<dbReference type="InParanoid" id="A0A1J7J211"/>